<reference evidence="2 3" key="1">
    <citation type="submission" date="2019-06" db="EMBL/GenBank/DDBJ databases">
        <title>Genome Sequence of the Brown Rot Fungal Pathogen Monilinia fructicola.</title>
        <authorList>
            <person name="De Miccolis Angelini R.M."/>
            <person name="Landi L."/>
            <person name="Abate D."/>
            <person name="Pollastro S."/>
            <person name="Romanazzi G."/>
            <person name="Faretra F."/>
        </authorList>
    </citation>
    <scope>NUCLEOTIDE SEQUENCE [LARGE SCALE GENOMIC DNA]</scope>
    <source>
        <strain evidence="2 3">Mfrc123</strain>
    </source>
</reference>
<feature type="compositionally biased region" description="Basic and acidic residues" evidence="1">
    <location>
        <begin position="58"/>
        <end position="72"/>
    </location>
</feature>
<dbReference type="AlphaFoldDB" id="A0A5M9JXS7"/>
<evidence type="ECO:0000256" key="1">
    <source>
        <dbReference type="SAM" id="MobiDB-lite"/>
    </source>
</evidence>
<keyword evidence="3" id="KW-1185">Reference proteome</keyword>
<evidence type="ECO:0000313" key="2">
    <source>
        <dbReference type="EMBL" id="KAA8574338.1"/>
    </source>
</evidence>
<dbReference type="Proteomes" id="UP000322873">
    <property type="component" value="Unassembled WGS sequence"/>
</dbReference>
<gene>
    <name evidence="2" type="ORF">EYC84_005825</name>
</gene>
<proteinExistence type="predicted"/>
<name>A0A5M9JXS7_MONFR</name>
<protein>
    <submittedName>
        <fullName evidence="2">Uncharacterized protein</fullName>
    </submittedName>
</protein>
<dbReference type="EMBL" id="VICG01000003">
    <property type="protein sequence ID" value="KAA8574338.1"/>
    <property type="molecule type" value="Genomic_DNA"/>
</dbReference>
<accession>A0A5M9JXS7</accession>
<comment type="caution">
    <text evidence="2">The sequence shown here is derived from an EMBL/GenBank/DDBJ whole genome shotgun (WGS) entry which is preliminary data.</text>
</comment>
<feature type="region of interest" description="Disordered" evidence="1">
    <location>
        <begin position="47"/>
        <end position="72"/>
    </location>
</feature>
<evidence type="ECO:0000313" key="3">
    <source>
        <dbReference type="Proteomes" id="UP000322873"/>
    </source>
</evidence>
<feature type="compositionally biased region" description="Low complexity" evidence="1">
    <location>
        <begin position="47"/>
        <end position="57"/>
    </location>
</feature>
<organism evidence="2 3">
    <name type="scientific">Monilinia fructicola</name>
    <name type="common">Brown rot fungus</name>
    <name type="synonym">Ciboria fructicola</name>
    <dbReference type="NCBI Taxonomy" id="38448"/>
    <lineage>
        <taxon>Eukaryota</taxon>
        <taxon>Fungi</taxon>
        <taxon>Dikarya</taxon>
        <taxon>Ascomycota</taxon>
        <taxon>Pezizomycotina</taxon>
        <taxon>Leotiomycetes</taxon>
        <taxon>Helotiales</taxon>
        <taxon>Sclerotiniaceae</taxon>
        <taxon>Monilinia</taxon>
    </lineage>
</organism>
<sequence>MNRFNESCPPYKRKYQDGWRDDVWILFEIKFSTVQYAHHMILRMRTGTQTTTPSPTKTMRENDARRHGLSINKHEKQIRFRV</sequence>